<dbReference type="Proteomes" id="UP000028607">
    <property type="component" value="Unassembled WGS sequence"/>
</dbReference>
<evidence type="ECO:0000259" key="1">
    <source>
        <dbReference type="Pfam" id="PF08241"/>
    </source>
</evidence>
<sequence>MDYVVFHRADAQPHMFEADVFDLMISRFGVLFFDDPVPAFRKIGGVLRPGGRMVFDLPQRNPST</sequence>
<dbReference type="OrthoDB" id="9777638at2"/>
<evidence type="ECO:0000313" key="2">
    <source>
        <dbReference type="EMBL" id="KFE36551.1"/>
    </source>
</evidence>
<dbReference type="Pfam" id="PF08241">
    <property type="entry name" value="Methyltransf_11"/>
    <property type="match status" value="1"/>
</dbReference>
<dbReference type="Gene3D" id="3.40.50.150">
    <property type="entry name" value="Vaccinia Virus protein VP39"/>
    <property type="match status" value="1"/>
</dbReference>
<name>A0A085U0Q4_9RHOB</name>
<reference evidence="3" key="1">
    <citation type="submission" date="2013-04" db="EMBL/GenBank/DDBJ databases">
        <title>Thioclava sp. 13D2W-2 Genome Sequencing.</title>
        <authorList>
            <person name="Lai Q."/>
            <person name="Li G."/>
            <person name="Shao Z."/>
        </authorList>
    </citation>
    <scope>NUCLEOTIDE SEQUENCE [LARGE SCALE GENOMIC DNA]</scope>
    <source>
        <strain evidence="3">13D2W-2</strain>
    </source>
</reference>
<feature type="domain" description="Methyltransferase type 11" evidence="1">
    <location>
        <begin position="4"/>
        <end position="55"/>
    </location>
</feature>
<dbReference type="STRING" id="1317124.DW2_00295"/>
<dbReference type="InterPro" id="IPR029063">
    <property type="entry name" value="SAM-dependent_MTases_sf"/>
</dbReference>
<dbReference type="EMBL" id="AQRC01000001">
    <property type="protein sequence ID" value="KFE36551.1"/>
    <property type="molecule type" value="Genomic_DNA"/>
</dbReference>
<dbReference type="PATRIC" id="fig|1317124.6.peg.51"/>
<reference evidence="2 3" key="2">
    <citation type="journal article" date="2015" name="Antonie Van Leeuwenhoek">
        <title>Thioclava indica sp. nov., isolated from surface seawater of the Indian Ocean.</title>
        <authorList>
            <person name="Liu Y."/>
            <person name="Lai Q."/>
            <person name="Du J."/>
            <person name="Xu H."/>
            <person name="Jiang L."/>
            <person name="Shao Z."/>
        </authorList>
    </citation>
    <scope>NUCLEOTIDE SEQUENCE [LARGE SCALE GENOMIC DNA]</scope>
    <source>
        <strain evidence="2 3">13D2W-2</strain>
    </source>
</reference>
<organism evidence="2 3">
    <name type="scientific">Thioclava atlantica</name>
    <dbReference type="NCBI Taxonomy" id="1317124"/>
    <lineage>
        <taxon>Bacteria</taxon>
        <taxon>Pseudomonadati</taxon>
        <taxon>Pseudomonadota</taxon>
        <taxon>Alphaproteobacteria</taxon>
        <taxon>Rhodobacterales</taxon>
        <taxon>Paracoccaceae</taxon>
        <taxon>Thioclava</taxon>
    </lineage>
</organism>
<proteinExistence type="predicted"/>
<accession>A0A085U0Q4</accession>
<dbReference type="AlphaFoldDB" id="A0A085U0Q4"/>
<keyword evidence="3" id="KW-1185">Reference proteome</keyword>
<keyword evidence="2" id="KW-0489">Methyltransferase</keyword>
<dbReference type="GO" id="GO:0008757">
    <property type="term" value="F:S-adenosylmethionine-dependent methyltransferase activity"/>
    <property type="evidence" value="ECO:0007669"/>
    <property type="project" value="InterPro"/>
</dbReference>
<comment type="caution">
    <text evidence="2">The sequence shown here is derived from an EMBL/GenBank/DDBJ whole genome shotgun (WGS) entry which is preliminary data.</text>
</comment>
<dbReference type="InterPro" id="IPR013216">
    <property type="entry name" value="Methyltransf_11"/>
</dbReference>
<dbReference type="GO" id="GO:0032259">
    <property type="term" value="P:methylation"/>
    <property type="evidence" value="ECO:0007669"/>
    <property type="project" value="UniProtKB-KW"/>
</dbReference>
<dbReference type="SUPFAM" id="SSF53335">
    <property type="entry name" value="S-adenosyl-L-methionine-dependent methyltransferases"/>
    <property type="match status" value="1"/>
</dbReference>
<evidence type="ECO:0000313" key="3">
    <source>
        <dbReference type="Proteomes" id="UP000028607"/>
    </source>
</evidence>
<protein>
    <submittedName>
        <fullName evidence="2">Methyltransferase</fullName>
    </submittedName>
</protein>
<gene>
    <name evidence="2" type="ORF">DW2_00295</name>
</gene>
<dbReference type="eggNOG" id="COG2226">
    <property type="taxonomic scope" value="Bacteria"/>
</dbReference>
<keyword evidence="2" id="KW-0808">Transferase</keyword>